<keyword evidence="6" id="KW-1133">Transmembrane helix</keyword>
<keyword evidence="4 5" id="KW-0274">FAD</keyword>
<dbReference type="EMBL" id="JH159162">
    <property type="protein sequence ID" value="EGZ07505.1"/>
    <property type="molecule type" value="Genomic_DNA"/>
</dbReference>
<reference evidence="8 9" key="1">
    <citation type="journal article" date="2006" name="Science">
        <title>Phytophthora genome sequences uncover evolutionary origins and mechanisms of pathogenesis.</title>
        <authorList>
            <person name="Tyler B.M."/>
            <person name="Tripathy S."/>
            <person name="Zhang X."/>
            <person name="Dehal P."/>
            <person name="Jiang R.H."/>
            <person name="Aerts A."/>
            <person name="Arredondo F.D."/>
            <person name="Baxter L."/>
            <person name="Bensasson D."/>
            <person name="Beynon J.L."/>
            <person name="Chapman J."/>
            <person name="Damasceno C.M."/>
            <person name="Dorrance A.E."/>
            <person name="Dou D."/>
            <person name="Dickerman A.W."/>
            <person name="Dubchak I.L."/>
            <person name="Garbelotto M."/>
            <person name="Gijzen M."/>
            <person name="Gordon S.G."/>
            <person name="Govers F."/>
            <person name="Grunwald N.J."/>
            <person name="Huang W."/>
            <person name="Ivors K.L."/>
            <person name="Jones R.W."/>
            <person name="Kamoun S."/>
            <person name="Krampis K."/>
            <person name="Lamour K.H."/>
            <person name="Lee M.K."/>
            <person name="McDonald W.H."/>
            <person name="Medina M."/>
            <person name="Meijer H.J."/>
            <person name="Nordberg E.K."/>
            <person name="Maclean D.J."/>
            <person name="Ospina-Giraldo M.D."/>
            <person name="Morris P.F."/>
            <person name="Phuntumart V."/>
            <person name="Putnam N.H."/>
            <person name="Rash S."/>
            <person name="Rose J.K."/>
            <person name="Sakihama Y."/>
            <person name="Salamov A.A."/>
            <person name="Savidor A."/>
            <person name="Scheuring C.F."/>
            <person name="Smith B.M."/>
            <person name="Sobral B.W."/>
            <person name="Terry A."/>
            <person name="Torto-Alalibo T.A."/>
            <person name="Win J."/>
            <person name="Xu Z."/>
            <person name="Zhang H."/>
            <person name="Grigoriev I.V."/>
            <person name="Rokhsar D.S."/>
            <person name="Boore J.L."/>
        </authorList>
    </citation>
    <scope>NUCLEOTIDE SEQUENCE [LARGE SCALE GENOMIC DNA]</scope>
    <source>
        <strain evidence="8 9">P6497</strain>
    </source>
</reference>
<comment type="similarity">
    <text evidence="2">Belongs to the GMC oxidoreductase family.</text>
</comment>
<keyword evidence="9" id="KW-1185">Reference proteome</keyword>
<evidence type="ECO:0000256" key="4">
    <source>
        <dbReference type="ARBA" id="ARBA00022827"/>
    </source>
</evidence>
<dbReference type="Pfam" id="PF00732">
    <property type="entry name" value="GMC_oxred_N"/>
    <property type="match status" value="1"/>
</dbReference>
<dbReference type="InterPro" id="IPR012132">
    <property type="entry name" value="GMC_OxRdtase"/>
</dbReference>
<keyword evidence="6" id="KW-0472">Membrane</keyword>
<name>G5AA76_PHYSP</name>
<dbReference type="PROSITE" id="PS00624">
    <property type="entry name" value="GMC_OXRED_2"/>
    <property type="match status" value="1"/>
</dbReference>
<dbReference type="OMA" id="LQDQMNN"/>
<dbReference type="KEGG" id="psoj:PHYSODRAFT_362244"/>
<evidence type="ECO:0000313" key="8">
    <source>
        <dbReference type="EMBL" id="EGZ07505.1"/>
    </source>
</evidence>
<dbReference type="GO" id="GO:0016614">
    <property type="term" value="F:oxidoreductase activity, acting on CH-OH group of donors"/>
    <property type="evidence" value="ECO:0007669"/>
    <property type="project" value="InterPro"/>
</dbReference>
<evidence type="ECO:0000256" key="2">
    <source>
        <dbReference type="ARBA" id="ARBA00010790"/>
    </source>
</evidence>
<protein>
    <recommendedName>
        <fullName evidence="7">Glucose-methanol-choline oxidoreductase N-terminal domain-containing protein</fullName>
    </recommendedName>
</protein>
<evidence type="ECO:0000256" key="3">
    <source>
        <dbReference type="ARBA" id="ARBA00022630"/>
    </source>
</evidence>
<dbReference type="Proteomes" id="UP000002640">
    <property type="component" value="Unassembled WGS sequence"/>
</dbReference>
<dbReference type="Gene3D" id="3.30.410.40">
    <property type="match status" value="1"/>
</dbReference>
<dbReference type="InterPro" id="IPR007867">
    <property type="entry name" value="GMC_OxRtase_C"/>
</dbReference>
<evidence type="ECO:0000256" key="5">
    <source>
        <dbReference type="PIRSR" id="PIRSR000137-2"/>
    </source>
</evidence>
<dbReference type="STRING" id="1094619.G5AA76"/>
<evidence type="ECO:0000256" key="1">
    <source>
        <dbReference type="ARBA" id="ARBA00001974"/>
    </source>
</evidence>
<gene>
    <name evidence="8" type="ORF">PHYSODRAFT_362244</name>
</gene>
<dbReference type="InParanoid" id="G5AA76"/>
<feature type="binding site" evidence="5">
    <location>
        <position position="315"/>
    </location>
    <ligand>
        <name>FAD</name>
        <dbReference type="ChEBI" id="CHEBI:57692"/>
    </ligand>
</feature>
<feature type="domain" description="Glucose-methanol-choline oxidoreductase N-terminal" evidence="7">
    <location>
        <begin position="354"/>
        <end position="368"/>
    </location>
</feature>
<dbReference type="SMR" id="G5AA76"/>
<evidence type="ECO:0000259" key="7">
    <source>
        <dbReference type="PROSITE" id="PS00624"/>
    </source>
</evidence>
<keyword evidence="6" id="KW-0812">Transmembrane</keyword>
<organism evidence="8 9">
    <name type="scientific">Phytophthora sojae (strain P6497)</name>
    <name type="common">Soybean stem and root rot agent</name>
    <name type="synonym">Phytophthora megasperma f. sp. glycines</name>
    <dbReference type="NCBI Taxonomy" id="1094619"/>
    <lineage>
        <taxon>Eukaryota</taxon>
        <taxon>Sar</taxon>
        <taxon>Stramenopiles</taxon>
        <taxon>Oomycota</taxon>
        <taxon>Peronosporomycetes</taxon>
        <taxon>Peronosporales</taxon>
        <taxon>Peronosporaceae</taxon>
        <taxon>Phytophthora</taxon>
    </lineage>
</organism>
<sequence>MAASFSDERSPLLPSGVSQRIGRRTRLLVSGLALLLLFAGAVSCIAIVLRLLKGSAHVAAPSVITPLVLEEEVKTRRRSNLRVVFDAIVIGGGPAGSVVSKLLSDDPWRRVLLIEAGNASQTELGGKVREEEKEAIASPLNAKALTPFDVPFYWTNVANTPSLHWAYPDVNVAKALGGCGIHNAMLYVRALPSDLERWQMDKWTWEEALDIYMTIEDFDGPNSSYHSTQGFLRTSPPAVETALSNEFIEACEELGIPRTADFNAPGGRYGAGYYHFNTRDGVRESAAKAFLGPMLDTKTGKSTKSNFRLMLDTTVTRIRINDNNVTEGVEVRYSNGTAQLIRLAKHGEVIVTAGAINTPKILMLSGLGNRDTLEKVDLPVKKHLPRVGMNLQDHPVIGMTFECELPRAVDLKAELDSYFKATNTKHTNASSFGLFGSAGISVGAFLIPPGSTIPEIQLTLFPRKSEPHMSNSAELNHVTEVIITIALLHPLARNRVVLVHDEDASVDGNDIDDHLIPRVVSEVPEHKPEHLRAGDVWKITWAIGVVREIAAILDTNINALNAVLDEKDLIGKEITPGADVTSSKDLEEWVLNSVFRNTHWVGSASMATSEDEGVVDNHLRVFGVKSLRVADASVIPLIPNGNVHSSVVMVANRAAQILREDEADYRRRHAPHAA</sequence>
<dbReference type="AlphaFoldDB" id="G5AA76"/>
<comment type="cofactor">
    <cofactor evidence="1 5">
        <name>FAD</name>
        <dbReference type="ChEBI" id="CHEBI:57692"/>
    </cofactor>
</comment>
<dbReference type="PANTHER" id="PTHR11552">
    <property type="entry name" value="GLUCOSE-METHANOL-CHOLINE GMC OXIDOREDUCTASE"/>
    <property type="match status" value="1"/>
</dbReference>
<dbReference type="GO" id="GO:0050660">
    <property type="term" value="F:flavin adenine dinucleotide binding"/>
    <property type="evidence" value="ECO:0007669"/>
    <property type="project" value="InterPro"/>
</dbReference>
<dbReference type="PANTHER" id="PTHR11552:SF147">
    <property type="entry name" value="CHOLINE DEHYDROGENASE, MITOCHONDRIAL"/>
    <property type="match status" value="1"/>
</dbReference>
<feature type="transmembrane region" description="Helical" evidence="6">
    <location>
        <begin position="27"/>
        <end position="52"/>
    </location>
</feature>
<evidence type="ECO:0000256" key="6">
    <source>
        <dbReference type="SAM" id="Phobius"/>
    </source>
</evidence>
<dbReference type="Gene3D" id="3.50.50.60">
    <property type="entry name" value="FAD/NAD(P)-binding domain"/>
    <property type="match status" value="1"/>
</dbReference>
<dbReference type="SUPFAM" id="SSF51905">
    <property type="entry name" value="FAD/NAD(P)-binding domain"/>
    <property type="match status" value="1"/>
</dbReference>
<dbReference type="RefSeq" id="XP_009537071.1">
    <property type="nucleotide sequence ID" value="XM_009538776.1"/>
</dbReference>
<accession>G5AA76</accession>
<dbReference type="InterPro" id="IPR000172">
    <property type="entry name" value="GMC_OxRdtase_N"/>
</dbReference>
<keyword evidence="3" id="KW-0285">Flavoprotein</keyword>
<proteinExistence type="inferred from homology"/>
<dbReference type="PIRSF" id="PIRSF000137">
    <property type="entry name" value="Alcohol_oxidase"/>
    <property type="match status" value="1"/>
</dbReference>
<dbReference type="InterPro" id="IPR036188">
    <property type="entry name" value="FAD/NAD-bd_sf"/>
</dbReference>
<dbReference type="Pfam" id="PF05199">
    <property type="entry name" value="GMC_oxred_C"/>
    <property type="match status" value="1"/>
</dbReference>
<dbReference type="GeneID" id="20650230"/>
<evidence type="ECO:0000313" key="9">
    <source>
        <dbReference type="Proteomes" id="UP000002640"/>
    </source>
</evidence>